<dbReference type="EMBL" id="JACTAG010000002">
    <property type="protein sequence ID" value="MBD3664998.1"/>
    <property type="molecule type" value="Genomic_DNA"/>
</dbReference>
<evidence type="ECO:0000313" key="4">
    <source>
        <dbReference type="Proteomes" id="UP000635142"/>
    </source>
</evidence>
<keyword evidence="1" id="KW-0812">Transmembrane</keyword>
<dbReference type="InterPro" id="IPR001054">
    <property type="entry name" value="A/G_cyclase"/>
</dbReference>
<dbReference type="PANTHER" id="PTHR43081">
    <property type="entry name" value="ADENYLATE CYCLASE, TERMINAL-DIFFERENTIATION SPECIFIC-RELATED"/>
    <property type="match status" value="1"/>
</dbReference>
<dbReference type="RefSeq" id="WP_191076003.1">
    <property type="nucleotide sequence ID" value="NZ_JACTAG010000002.1"/>
</dbReference>
<dbReference type="InterPro" id="IPR021796">
    <property type="entry name" value="Tll0287-like_dom"/>
</dbReference>
<dbReference type="InterPro" id="IPR050697">
    <property type="entry name" value="Adenylyl/Guanylyl_Cyclase_3/4"/>
</dbReference>
<gene>
    <name evidence="3" type="ORF">H9Q16_13785</name>
</gene>
<reference evidence="3" key="1">
    <citation type="submission" date="2020-08" db="EMBL/GenBank/DDBJ databases">
        <title>Sulfitobacter aestuariivivens sp. nov., isolated from a tidal flat.</title>
        <authorList>
            <person name="Park S."/>
            <person name="Yoon J.-H."/>
        </authorList>
    </citation>
    <scope>NUCLEOTIDE SEQUENCE</scope>
    <source>
        <strain evidence="3">TSTF-M16</strain>
    </source>
</reference>
<dbReference type="SUPFAM" id="SSF55073">
    <property type="entry name" value="Nucleotide cyclase"/>
    <property type="match status" value="1"/>
</dbReference>
<keyword evidence="1" id="KW-0472">Membrane</keyword>
<evidence type="ECO:0000313" key="3">
    <source>
        <dbReference type="EMBL" id="MBD3664998.1"/>
    </source>
</evidence>
<keyword evidence="1" id="KW-1133">Transmembrane helix</keyword>
<evidence type="ECO:0000259" key="2">
    <source>
        <dbReference type="PROSITE" id="PS50125"/>
    </source>
</evidence>
<sequence length="518" mass="57192">MSRLGHFFLKRPYWLIIAVFAAIVGLVTAVWFDLKNLSDENLRRQAATLNSVISNVRSYYASNIVGRVISTNGQTQALHNYRDVPGAIPIPATLSLELGAEIGNAEGDIRYRFVSDYPFTDRPPHNMTPFESEALSIFRSGPGAPTQLIQSEGSVWDRQITLATPVIMSGTCVDCHNSHPKSARTDWKVGDVRAIQAVQVHQPVTLNLLSFKWLLIYIAAAGGFGLVFAAVQYRLAGSFSRMNDELAANNAFLADISLKISKYLSPQIYKSIFSGERDGSISTERKKLTVFFSDIKDFTDTTERMQPEELTELLNEYFTEMARIAATHGATIDKFIGDAIVAFFGDPTTNGTREDARACVLMALDMQKRLGDLAEHWRQRGIERPFQARMGINTGYCNVGNFGSDERMDYTIIGAEANLAARLESIAEPGGIVLSFETYAHVRDMVEAEPLEPVRFKGIARQVVPYSVTSHAASEESPVIAAEENEKLTLNLDGLDAAARARVRQAIRDALAAAQPQK</sequence>
<dbReference type="InterPro" id="IPR029787">
    <property type="entry name" value="Nucleotide_cyclase"/>
</dbReference>
<dbReference type="Pfam" id="PF11845">
    <property type="entry name" value="Tll0287-like"/>
    <property type="match status" value="1"/>
</dbReference>
<dbReference type="CDD" id="cd07302">
    <property type="entry name" value="CHD"/>
    <property type="match status" value="1"/>
</dbReference>
<feature type="domain" description="Guanylate cyclase" evidence="2">
    <location>
        <begin position="289"/>
        <end position="424"/>
    </location>
</feature>
<dbReference type="Gene3D" id="3.30.70.1230">
    <property type="entry name" value="Nucleotide cyclase"/>
    <property type="match status" value="1"/>
</dbReference>
<evidence type="ECO:0000256" key="1">
    <source>
        <dbReference type="SAM" id="Phobius"/>
    </source>
</evidence>
<dbReference type="AlphaFoldDB" id="A0A927D4I7"/>
<organism evidence="3 4">
    <name type="scientific">Sulfitobacter aestuariivivens</name>
    <dbReference type="NCBI Taxonomy" id="2766981"/>
    <lineage>
        <taxon>Bacteria</taxon>
        <taxon>Pseudomonadati</taxon>
        <taxon>Pseudomonadota</taxon>
        <taxon>Alphaproteobacteria</taxon>
        <taxon>Rhodobacterales</taxon>
        <taxon>Roseobacteraceae</taxon>
        <taxon>Sulfitobacter</taxon>
    </lineage>
</organism>
<dbReference type="SMART" id="SM00044">
    <property type="entry name" value="CYCc"/>
    <property type="match status" value="1"/>
</dbReference>
<proteinExistence type="predicted"/>
<dbReference type="GO" id="GO:0035556">
    <property type="term" value="P:intracellular signal transduction"/>
    <property type="evidence" value="ECO:0007669"/>
    <property type="project" value="InterPro"/>
</dbReference>
<dbReference type="Proteomes" id="UP000635142">
    <property type="component" value="Unassembled WGS sequence"/>
</dbReference>
<dbReference type="PROSITE" id="PS50125">
    <property type="entry name" value="GUANYLATE_CYCLASE_2"/>
    <property type="match status" value="1"/>
</dbReference>
<dbReference type="GO" id="GO:0004016">
    <property type="term" value="F:adenylate cyclase activity"/>
    <property type="evidence" value="ECO:0007669"/>
    <property type="project" value="UniProtKB-ARBA"/>
</dbReference>
<dbReference type="GO" id="GO:0006171">
    <property type="term" value="P:cAMP biosynthetic process"/>
    <property type="evidence" value="ECO:0007669"/>
    <property type="project" value="TreeGrafter"/>
</dbReference>
<accession>A0A927D4I7</accession>
<dbReference type="Pfam" id="PF00211">
    <property type="entry name" value="Guanylate_cyc"/>
    <property type="match status" value="1"/>
</dbReference>
<feature type="transmembrane region" description="Helical" evidence="1">
    <location>
        <begin position="12"/>
        <end position="32"/>
    </location>
</feature>
<protein>
    <submittedName>
        <fullName evidence="3">Adenylate/guanylate cyclase domain-containing protein</fullName>
    </submittedName>
</protein>
<keyword evidence="4" id="KW-1185">Reference proteome</keyword>
<feature type="transmembrane region" description="Helical" evidence="1">
    <location>
        <begin position="213"/>
        <end position="233"/>
    </location>
</feature>
<comment type="caution">
    <text evidence="3">The sequence shown here is derived from an EMBL/GenBank/DDBJ whole genome shotgun (WGS) entry which is preliminary data.</text>
</comment>
<dbReference type="PANTHER" id="PTHR43081:SF18">
    <property type="entry name" value="BLL7624 PROTEIN"/>
    <property type="match status" value="1"/>
</dbReference>
<name>A0A927D4I7_9RHOB</name>